<dbReference type="InterPro" id="IPR050213">
    <property type="entry name" value="GST_superfamily"/>
</dbReference>
<dbReference type="PROSITE" id="PS50405">
    <property type="entry name" value="GST_CTER"/>
    <property type="match status" value="1"/>
</dbReference>
<organism evidence="3">
    <name type="scientific">Aplanochytrium stocchinoi</name>
    <dbReference type="NCBI Taxonomy" id="215587"/>
    <lineage>
        <taxon>Eukaryota</taxon>
        <taxon>Sar</taxon>
        <taxon>Stramenopiles</taxon>
        <taxon>Bigyra</taxon>
        <taxon>Labyrinthulomycetes</taxon>
        <taxon>Thraustochytrida</taxon>
        <taxon>Thraustochytriidae</taxon>
        <taxon>Aplanochytrium</taxon>
    </lineage>
</organism>
<accession>A0A7S3PFA0</accession>
<gene>
    <name evidence="3" type="ORF">ASTO00021_LOCUS5837</name>
</gene>
<dbReference type="GO" id="GO:0004364">
    <property type="term" value="F:glutathione transferase activity"/>
    <property type="evidence" value="ECO:0007669"/>
    <property type="project" value="TreeGrafter"/>
</dbReference>
<dbReference type="InterPro" id="IPR010987">
    <property type="entry name" value="Glutathione-S-Trfase_C-like"/>
</dbReference>
<dbReference type="InterPro" id="IPR036249">
    <property type="entry name" value="Thioredoxin-like_sf"/>
</dbReference>
<feature type="domain" description="GST C-terminal" evidence="2">
    <location>
        <begin position="101"/>
        <end position="223"/>
    </location>
</feature>
<dbReference type="AlphaFoldDB" id="A0A7S3PFA0"/>
<dbReference type="Gene3D" id="3.40.30.10">
    <property type="entry name" value="Glutaredoxin"/>
    <property type="match status" value="1"/>
</dbReference>
<dbReference type="PANTHER" id="PTHR11571:SF150">
    <property type="entry name" value="GLUTATHIONE S-TRANSFERASE"/>
    <property type="match status" value="1"/>
</dbReference>
<dbReference type="EMBL" id="HBIN01007909">
    <property type="protein sequence ID" value="CAE0435557.1"/>
    <property type="molecule type" value="Transcribed_RNA"/>
</dbReference>
<dbReference type="InterPro" id="IPR004046">
    <property type="entry name" value="GST_C"/>
</dbReference>
<evidence type="ECO:0000313" key="3">
    <source>
        <dbReference type="EMBL" id="CAE0435557.1"/>
    </source>
</evidence>
<evidence type="ECO:0000259" key="2">
    <source>
        <dbReference type="PROSITE" id="PS50405"/>
    </source>
</evidence>
<feature type="domain" description="GST N-terminal" evidence="1">
    <location>
        <begin position="16"/>
        <end position="99"/>
    </location>
</feature>
<dbReference type="PANTHER" id="PTHR11571">
    <property type="entry name" value="GLUTATHIONE S-TRANSFERASE"/>
    <property type="match status" value="1"/>
</dbReference>
<name>A0A7S3PFA0_9STRA</name>
<dbReference type="SUPFAM" id="SSF47616">
    <property type="entry name" value="GST C-terminal domain-like"/>
    <property type="match status" value="1"/>
</dbReference>
<sequence>MTTRNTPKALVETPKLIYVDLPNGLGGRGGVVRFFLLANNIPFTEELIPMSDWPEHKATFIKEGVNPAGTVPIVQLGDKTLTQHVAIMRYLANLAGVSTGDPYRDYIQDLVADEYQGWRDAWVSGAFGDDEAKNNYAKETVAKKLRLFEGLYAKYKMNDAFLSTSPNGVPLWGDAAIYGLIRDNIISSFLDENTLEEHPCLNKLFKKYGALPKVASWVQKAAT</sequence>
<dbReference type="SUPFAM" id="SSF52833">
    <property type="entry name" value="Thioredoxin-like"/>
    <property type="match status" value="1"/>
</dbReference>
<dbReference type="InterPro" id="IPR036282">
    <property type="entry name" value="Glutathione-S-Trfase_C_sf"/>
</dbReference>
<dbReference type="InterPro" id="IPR004045">
    <property type="entry name" value="Glutathione_S-Trfase_N"/>
</dbReference>
<dbReference type="GO" id="GO:0006749">
    <property type="term" value="P:glutathione metabolic process"/>
    <property type="evidence" value="ECO:0007669"/>
    <property type="project" value="TreeGrafter"/>
</dbReference>
<dbReference type="Pfam" id="PF14497">
    <property type="entry name" value="GST_C_3"/>
    <property type="match status" value="1"/>
</dbReference>
<protein>
    <recommendedName>
        <fullName evidence="4">Glutathione S-transferase</fullName>
    </recommendedName>
</protein>
<dbReference type="PROSITE" id="PS50404">
    <property type="entry name" value="GST_NTER"/>
    <property type="match status" value="1"/>
</dbReference>
<proteinExistence type="predicted"/>
<dbReference type="Pfam" id="PF13409">
    <property type="entry name" value="GST_N_2"/>
    <property type="match status" value="1"/>
</dbReference>
<evidence type="ECO:0008006" key="4">
    <source>
        <dbReference type="Google" id="ProtNLM"/>
    </source>
</evidence>
<dbReference type="Gene3D" id="1.20.1050.10">
    <property type="match status" value="1"/>
</dbReference>
<evidence type="ECO:0000259" key="1">
    <source>
        <dbReference type="PROSITE" id="PS50404"/>
    </source>
</evidence>
<reference evidence="3" key="1">
    <citation type="submission" date="2021-01" db="EMBL/GenBank/DDBJ databases">
        <authorList>
            <person name="Corre E."/>
            <person name="Pelletier E."/>
            <person name="Niang G."/>
            <person name="Scheremetjew M."/>
            <person name="Finn R."/>
            <person name="Kale V."/>
            <person name="Holt S."/>
            <person name="Cochrane G."/>
            <person name="Meng A."/>
            <person name="Brown T."/>
            <person name="Cohen L."/>
        </authorList>
    </citation>
    <scope>NUCLEOTIDE SEQUENCE</scope>
    <source>
        <strain evidence="3">GSBS06</strain>
    </source>
</reference>